<protein>
    <submittedName>
        <fullName evidence="11">CysZ protein</fullName>
    </submittedName>
</protein>
<dbReference type="GO" id="GO:0000103">
    <property type="term" value="P:sulfate assimilation"/>
    <property type="evidence" value="ECO:0007669"/>
    <property type="project" value="TreeGrafter"/>
</dbReference>
<keyword evidence="9 10" id="KW-0472">Membrane</keyword>
<feature type="transmembrane region" description="Helical" evidence="10">
    <location>
        <begin position="164"/>
        <end position="188"/>
    </location>
</feature>
<reference evidence="11 12" key="1">
    <citation type="submission" date="2020-07" db="EMBL/GenBank/DDBJ databases">
        <title>Sequencing the genomes of 1000 actinobacteria strains.</title>
        <authorList>
            <person name="Klenk H.-P."/>
        </authorList>
    </citation>
    <scope>NUCLEOTIDE SEQUENCE [LARGE SCALE GENOMIC DNA]</scope>
    <source>
        <strain evidence="11 12">DSM 100723</strain>
    </source>
</reference>
<comment type="caution">
    <text evidence="11">The sequence shown here is derived from an EMBL/GenBank/DDBJ whole genome shotgun (WGS) entry which is preliminary data.</text>
</comment>
<keyword evidence="12" id="KW-1185">Reference proteome</keyword>
<evidence type="ECO:0000256" key="6">
    <source>
        <dbReference type="ARBA" id="ARBA00022692"/>
    </source>
</evidence>
<evidence type="ECO:0000313" key="12">
    <source>
        <dbReference type="Proteomes" id="UP000523079"/>
    </source>
</evidence>
<organism evidence="11 12">
    <name type="scientific">Microlunatus kandeliicorticis</name>
    <dbReference type="NCBI Taxonomy" id="1759536"/>
    <lineage>
        <taxon>Bacteria</taxon>
        <taxon>Bacillati</taxon>
        <taxon>Actinomycetota</taxon>
        <taxon>Actinomycetes</taxon>
        <taxon>Propionibacteriales</taxon>
        <taxon>Propionibacteriaceae</taxon>
        <taxon>Microlunatus</taxon>
    </lineage>
</organism>
<dbReference type="GO" id="GO:0009675">
    <property type="term" value="F:high-affinity sulfate:proton symporter activity"/>
    <property type="evidence" value="ECO:0007669"/>
    <property type="project" value="TreeGrafter"/>
</dbReference>
<dbReference type="GO" id="GO:0005886">
    <property type="term" value="C:plasma membrane"/>
    <property type="evidence" value="ECO:0007669"/>
    <property type="project" value="TreeGrafter"/>
</dbReference>
<dbReference type="EMBL" id="JACGWT010000001">
    <property type="protein sequence ID" value="MBA8793356.1"/>
    <property type="molecule type" value="Genomic_DNA"/>
</dbReference>
<evidence type="ECO:0000256" key="3">
    <source>
        <dbReference type="ARBA" id="ARBA00022475"/>
    </source>
</evidence>
<dbReference type="RefSeq" id="WP_328823624.1">
    <property type="nucleotide sequence ID" value="NZ_JACGWT010000001.1"/>
</dbReference>
<sequence>MIKEFFLGVATLGRGFGLMGRRPRIFLLGAVPPLITSVLFVAVLVALITNLTAITAALTGFASGWGSGARGTVEVLAGIALVGGSVLIMVLTFSTLTLALGGPLYDKISELVDRELGDLPEVPEEPVLRGVGRAVRQAVALIAVSLLGSAVFFGLGFLPVVGQTVVPVLSAVFGGWLLTIELLGSPFERRGRYPIRDRRTAMGRRRARTLGFAVPSFLLAAVPFVAVVAFPAATAGANLLAREILAERTTGGGNSR</sequence>
<evidence type="ECO:0000256" key="9">
    <source>
        <dbReference type="ARBA" id="ARBA00023136"/>
    </source>
</evidence>
<dbReference type="GO" id="GO:0019344">
    <property type="term" value="P:cysteine biosynthetic process"/>
    <property type="evidence" value="ECO:0007669"/>
    <property type="project" value="TreeGrafter"/>
</dbReference>
<feature type="transmembrane region" description="Helical" evidence="10">
    <location>
        <begin position="75"/>
        <end position="100"/>
    </location>
</feature>
<feature type="transmembrane region" description="Helical" evidence="10">
    <location>
        <begin position="209"/>
        <end position="233"/>
    </location>
</feature>
<dbReference type="InterPro" id="IPR059112">
    <property type="entry name" value="CysZ/EI24"/>
</dbReference>
<keyword evidence="6 10" id="KW-0812">Transmembrane</keyword>
<evidence type="ECO:0000256" key="2">
    <source>
        <dbReference type="ARBA" id="ARBA00022448"/>
    </source>
</evidence>
<evidence type="ECO:0000256" key="10">
    <source>
        <dbReference type="SAM" id="Phobius"/>
    </source>
</evidence>
<gene>
    <name evidence="11" type="ORF">FHX74_000950</name>
</gene>
<dbReference type="PANTHER" id="PTHR37468:SF1">
    <property type="entry name" value="SULFATE TRANSPORTER CYSZ"/>
    <property type="match status" value="1"/>
</dbReference>
<feature type="transmembrane region" description="Helical" evidence="10">
    <location>
        <begin position="138"/>
        <end position="158"/>
    </location>
</feature>
<dbReference type="Pfam" id="PF07264">
    <property type="entry name" value="EI24"/>
    <property type="match status" value="1"/>
</dbReference>
<comment type="subcellular location">
    <subcellularLocation>
        <location evidence="1">Membrane</location>
        <topology evidence="1">Multi-pass membrane protein</topology>
    </subcellularLocation>
</comment>
<evidence type="ECO:0000256" key="1">
    <source>
        <dbReference type="ARBA" id="ARBA00004141"/>
    </source>
</evidence>
<dbReference type="PANTHER" id="PTHR37468">
    <property type="entry name" value="SULFATE TRANSPORTER CYSZ"/>
    <property type="match status" value="1"/>
</dbReference>
<dbReference type="Proteomes" id="UP000523079">
    <property type="component" value="Unassembled WGS sequence"/>
</dbReference>
<accession>A0A7W3IQF4</accession>
<keyword evidence="2" id="KW-0813">Transport</keyword>
<feature type="transmembrane region" description="Helical" evidence="10">
    <location>
        <begin position="25"/>
        <end position="55"/>
    </location>
</feature>
<keyword evidence="8" id="KW-0764">Sulfate transport</keyword>
<name>A0A7W3IQF4_9ACTN</name>
<evidence type="ECO:0000256" key="5">
    <source>
        <dbReference type="ARBA" id="ARBA00022605"/>
    </source>
</evidence>
<dbReference type="InterPro" id="IPR050480">
    <property type="entry name" value="CysZ-like"/>
</dbReference>
<keyword evidence="7 10" id="KW-1133">Transmembrane helix</keyword>
<keyword evidence="3" id="KW-1003">Cell membrane</keyword>
<evidence type="ECO:0000256" key="4">
    <source>
        <dbReference type="ARBA" id="ARBA00022519"/>
    </source>
</evidence>
<keyword evidence="5" id="KW-0028">Amino-acid biosynthesis</keyword>
<dbReference type="AlphaFoldDB" id="A0A7W3IQF4"/>
<proteinExistence type="predicted"/>
<evidence type="ECO:0000313" key="11">
    <source>
        <dbReference type="EMBL" id="MBA8793356.1"/>
    </source>
</evidence>
<evidence type="ECO:0000256" key="8">
    <source>
        <dbReference type="ARBA" id="ARBA00023032"/>
    </source>
</evidence>
<evidence type="ECO:0000256" key="7">
    <source>
        <dbReference type="ARBA" id="ARBA00022989"/>
    </source>
</evidence>
<keyword evidence="4" id="KW-0997">Cell inner membrane</keyword>